<evidence type="ECO:0000259" key="2">
    <source>
        <dbReference type="Pfam" id="PF01551"/>
    </source>
</evidence>
<dbReference type="AlphaFoldDB" id="A0A9D0Z0V1"/>
<dbReference type="CDD" id="cd12797">
    <property type="entry name" value="M23_peptidase"/>
    <property type="match status" value="1"/>
</dbReference>
<reference evidence="3" key="1">
    <citation type="submission" date="2020-10" db="EMBL/GenBank/DDBJ databases">
        <authorList>
            <person name="Gilroy R."/>
        </authorList>
    </citation>
    <scope>NUCLEOTIDE SEQUENCE</scope>
    <source>
        <strain evidence="3">CHK165-10780</strain>
    </source>
</reference>
<reference evidence="3" key="2">
    <citation type="journal article" date="2021" name="PeerJ">
        <title>Extensive microbial diversity within the chicken gut microbiome revealed by metagenomics and culture.</title>
        <authorList>
            <person name="Gilroy R."/>
            <person name="Ravi A."/>
            <person name="Getino M."/>
            <person name="Pursley I."/>
            <person name="Horton D.L."/>
            <person name="Alikhan N.F."/>
            <person name="Baker D."/>
            <person name="Gharbi K."/>
            <person name="Hall N."/>
            <person name="Watson M."/>
            <person name="Adriaenssens E.M."/>
            <person name="Foster-Nyarko E."/>
            <person name="Jarju S."/>
            <person name="Secka A."/>
            <person name="Antonio M."/>
            <person name="Oren A."/>
            <person name="Chaudhuri R.R."/>
            <person name="La Ragione R."/>
            <person name="Hildebrand F."/>
            <person name="Pallen M.J."/>
        </authorList>
    </citation>
    <scope>NUCLEOTIDE SEQUENCE</scope>
    <source>
        <strain evidence="3">CHK165-10780</strain>
    </source>
</reference>
<dbReference type="SUPFAM" id="SSF51261">
    <property type="entry name" value="Duplicated hybrid motif"/>
    <property type="match status" value="1"/>
</dbReference>
<dbReference type="Pfam" id="PF01551">
    <property type="entry name" value="Peptidase_M23"/>
    <property type="match status" value="1"/>
</dbReference>
<organism evidence="3 4">
    <name type="scientific">Candidatus Faecenecus gallistercoris</name>
    <dbReference type="NCBI Taxonomy" id="2840793"/>
    <lineage>
        <taxon>Bacteria</taxon>
        <taxon>Bacillati</taxon>
        <taxon>Bacillota</taxon>
        <taxon>Bacillota incertae sedis</taxon>
        <taxon>Candidatus Faecenecus</taxon>
    </lineage>
</organism>
<dbReference type="PANTHER" id="PTHR21666:SF291">
    <property type="entry name" value="STAGE II SPORULATION PROTEIN Q"/>
    <property type="match status" value="1"/>
</dbReference>
<gene>
    <name evidence="3" type="ORF">IAC85_01510</name>
</gene>
<evidence type="ECO:0000313" key="4">
    <source>
        <dbReference type="Proteomes" id="UP000886725"/>
    </source>
</evidence>
<name>A0A9D0Z0V1_9FIRM</name>
<feature type="domain" description="M23ase beta-sheet core" evidence="2">
    <location>
        <begin position="103"/>
        <end position="198"/>
    </location>
</feature>
<dbReference type="InterPro" id="IPR011055">
    <property type="entry name" value="Dup_hybrid_motif"/>
</dbReference>
<dbReference type="Proteomes" id="UP000886725">
    <property type="component" value="Unassembled WGS sequence"/>
</dbReference>
<proteinExistence type="predicted"/>
<keyword evidence="1" id="KW-0472">Membrane</keyword>
<sequence>MKKRKLKLKPYVLPSLYVLSALLLVMGVYFYGNREVAKPAEDIDYVSDEINGYTVPVIATEQTIMTPYSDTSVTVARDFYDYQSDASLQESALVSYDGVYMQNSGIDYSAANPFAVLAVLDGTVIEVEDTELFGKSVTIQHDNNLISTYQGLTDVKVSKDDKVFQGQTIATSGTSIINQSLGNHVHFELYLNGTVLNPNLAIGKTLKELTTE</sequence>
<dbReference type="PANTHER" id="PTHR21666">
    <property type="entry name" value="PEPTIDASE-RELATED"/>
    <property type="match status" value="1"/>
</dbReference>
<comment type="caution">
    <text evidence="3">The sequence shown here is derived from an EMBL/GenBank/DDBJ whole genome shotgun (WGS) entry which is preliminary data.</text>
</comment>
<accession>A0A9D0Z0V1</accession>
<protein>
    <submittedName>
        <fullName evidence="3">M23 family metallopeptidase</fullName>
    </submittedName>
</protein>
<dbReference type="InterPro" id="IPR050570">
    <property type="entry name" value="Cell_wall_metabolism_enzyme"/>
</dbReference>
<evidence type="ECO:0000313" key="3">
    <source>
        <dbReference type="EMBL" id="HIQ64395.1"/>
    </source>
</evidence>
<feature type="transmembrane region" description="Helical" evidence="1">
    <location>
        <begin position="12"/>
        <end position="32"/>
    </location>
</feature>
<evidence type="ECO:0000256" key="1">
    <source>
        <dbReference type="SAM" id="Phobius"/>
    </source>
</evidence>
<keyword evidence="1" id="KW-1133">Transmembrane helix</keyword>
<dbReference type="EMBL" id="DVFU01000031">
    <property type="protein sequence ID" value="HIQ64395.1"/>
    <property type="molecule type" value="Genomic_DNA"/>
</dbReference>
<dbReference type="GO" id="GO:0004222">
    <property type="term" value="F:metalloendopeptidase activity"/>
    <property type="evidence" value="ECO:0007669"/>
    <property type="project" value="TreeGrafter"/>
</dbReference>
<dbReference type="InterPro" id="IPR016047">
    <property type="entry name" value="M23ase_b-sheet_dom"/>
</dbReference>
<keyword evidence="1" id="KW-0812">Transmembrane</keyword>
<dbReference type="Gene3D" id="2.70.70.10">
    <property type="entry name" value="Glucose Permease (Domain IIA)"/>
    <property type="match status" value="1"/>
</dbReference>